<gene>
    <name evidence="2" type="ORF">Tcan_03507</name>
</gene>
<evidence type="ECO:0000256" key="1">
    <source>
        <dbReference type="SAM" id="SignalP"/>
    </source>
</evidence>
<name>A0A0B2VIF5_TOXCA</name>
<reference evidence="2 3" key="1">
    <citation type="submission" date="2014-11" db="EMBL/GenBank/DDBJ databases">
        <title>Genetic blueprint of the zoonotic pathogen Toxocara canis.</title>
        <authorList>
            <person name="Zhu X.-Q."/>
            <person name="Korhonen P.K."/>
            <person name="Cai H."/>
            <person name="Young N.D."/>
            <person name="Nejsum P."/>
            <person name="von Samson-Himmelstjerna G."/>
            <person name="Boag P.R."/>
            <person name="Tan P."/>
            <person name="Li Q."/>
            <person name="Min J."/>
            <person name="Yang Y."/>
            <person name="Wang X."/>
            <person name="Fang X."/>
            <person name="Hall R.S."/>
            <person name="Hofmann A."/>
            <person name="Sternberg P.W."/>
            <person name="Jex A.R."/>
            <person name="Gasser R.B."/>
        </authorList>
    </citation>
    <scope>NUCLEOTIDE SEQUENCE [LARGE SCALE GENOMIC DNA]</scope>
    <source>
        <strain evidence="2">PN_DK_2014</strain>
    </source>
</reference>
<feature type="signal peptide" evidence="1">
    <location>
        <begin position="1"/>
        <end position="21"/>
    </location>
</feature>
<evidence type="ECO:0008006" key="4">
    <source>
        <dbReference type="Google" id="ProtNLM"/>
    </source>
</evidence>
<comment type="caution">
    <text evidence="2">The sequence shown here is derived from an EMBL/GenBank/DDBJ whole genome shotgun (WGS) entry which is preliminary data.</text>
</comment>
<proteinExistence type="predicted"/>
<feature type="chain" id="PRO_5002080090" description="Secreted protein" evidence="1">
    <location>
        <begin position="22"/>
        <end position="89"/>
    </location>
</feature>
<evidence type="ECO:0000313" key="3">
    <source>
        <dbReference type="Proteomes" id="UP000031036"/>
    </source>
</evidence>
<accession>A0A0B2VIF5</accession>
<protein>
    <recommendedName>
        <fullName evidence="4">Secreted protein</fullName>
    </recommendedName>
</protein>
<keyword evidence="1" id="KW-0732">Signal</keyword>
<dbReference type="Proteomes" id="UP000031036">
    <property type="component" value="Unassembled WGS sequence"/>
</dbReference>
<dbReference type="EMBL" id="JPKZ01001553">
    <property type="protein sequence ID" value="KHN81232.1"/>
    <property type="molecule type" value="Genomic_DNA"/>
</dbReference>
<organism evidence="2 3">
    <name type="scientific">Toxocara canis</name>
    <name type="common">Canine roundworm</name>
    <dbReference type="NCBI Taxonomy" id="6265"/>
    <lineage>
        <taxon>Eukaryota</taxon>
        <taxon>Metazoa</taxon>
        <taxon>Ecdysozoa</taxon>
        <taxon>Nematoda</taxon>
        <taxon>Chromadorea</taxon>
        <taxon>Rhabditida</taxon>
        <taxon>Spirurina</taxon>
        <taxon>Ascaridomorpha</taxon>
        <taxon>Ascaridoidea</taxon>
        <taxon>Toxocaridae</taxon>
        <taxon>Toxocara</taxon>
    </lineage>
</organism>
<sequence>MCVLLISGLLISAAVIISYQASLTMQLVMHTQIVAGNMKQKCDQTQEERLTIHVGLKTALELSYFAALNTSCLHKNNTPKKSRTSSSIE</sequence>
<keyword evidence="3" id="KW-1185">Reference proteome</keyword>
<evidence type="ECO:0000313" key="2">
    <source>
        <dbReference type="EMBL" id="KHN81232.1"/>
    </source>
</evidence>
<dbReference type="AlphaFoldDB" id="A0A0B2VIF5"/>